<comment type="caution">
    <text evidence="8">The sequence shown here is derived from an EMBL/GenBank/DDBJ whole genome shotgun (WGS) entry which is preliminary data.</text>
</comment>
<feature type="domain" description="Large ribosomal subunit protein bL25 L25" evidence="6">
    <location>
        <begin position="5"/>
        <end position="89"/>
    </location>
</feature>
<dbReference type="InterPro" id="IPR020057">
    <property type="entry name" value="Ribosomal_bL25_b-dom"/>
</dbReference>
<keyword evidence="2 5" id="KW-0694">RNA-binding</keyword>
<evidence type="ECO:0000256" key="2">
    <source>
        <dbReference type="ARBA" id="ARBA00022884"/>
    </source>
</evidence>
<dbReference type="Pfam" id="PF14693">
    <property type="entry name" value="Ribosomal_TL5_C"/>
    <property type="match status" value="1"/>
</dbReference>
<evidence type="ECO:0000256" key="3">
    <source>
        <dbReference type="ARBA" id="ARBA00022980"/>
    </source>
</evidence>
<keyword evidence="3 5" id="KW-0689">Ribosomal protein</keyword>
<dbReference type="CDD" id="cd00495">
    <property type="entry name" value="Ribosomal_L25_TL5_CTC"/>
    <property type="match status" value="1"/>
</dbReference>
<dbReference type="GO" id="GO:0008097">
    <property type="term" value="F:5S rRNA binding"/>
    <property type="evidence" value="ECO:0007669"/>
    <property type="project" value="InterPro"/>
</dbReference>
<keyword evidence="1 5" id="KW-0699">rRNA-binding</keyword>
<reference evidence="8 9" key="1">
    <citation type="journal article" date="2016" name="Nat. Commun.">
        <title>Thousands of microbial genomes shed light on interconnected biogeochemical processes in an aquifer system.</title>
        <authorList>
            <person name="Anantharaman K."/>
            <person name="Brown C.T."/>
            <person name="Hug L.A."/>
            <person name="Sharon I."/>
            <person name="Castelle C.J."/>
            <person name="Probst A.J."/>
            <person name="Thomas B.C."/>
            <person name="Singh A."/>
            <person name="Wilkins M.J."/>
            <person name="Karaoz U."/>
            <person name="Brodie E.L."/>
            <person name="Williams K.H."/>
            <person name="Hubbard S.S."/>
            <person name="Banfield J.F."/>
        </authorList>
    </citation>
    <scope>NUCLEOTIDE SEQUENCE [LARGE SCALE GENOMIC DNA]</scope>
</reference>
<dbReference type="HAMAP" id="MF_01334">
    <property type="entry name" value="Ribosomal_bL25_CTC"/>
    <property type="match status" value="1"/>
</dbReference>
<evidence type="ECO:0000259" key="6">
    <source>
        <dbReference type="Pfam" id="PF01386"/>
    </source>
</evidence>
<dbReference type="GO" id="GO:0006412">
    <property type="term" value="P:translation"/>
    <property type="evidence" value="ECO:0007669"/>
    <property type="project" value="UniProtKB-UniRule"/>
</dbReference>
<evidence type="ECO:0000256" key="4">
    <source>
        <dbReference type="ARBA" id="ARBA00023274"/>
    </source>
</evidence>
<comment type="function">
    <text evidence="5">This is one of the proteins that binds to the 5S RNA in the ribosome where it forms part of the central protuberance.</text>
</comment>
<dbReference type="InterPro" id="IPR020056">
    <property type="entry name" value="Rbsml_bL25/Gln-tRNA_synth_N"/>
</dbReference>
<dbReference type="Proteomes" id="UP000178114">
    <property type="component" value="Unassembled WGS sequence"/>
</dbReference>
<evidence type="ECO:0000259" key="7">
    <source>
        <dbReference type="Pfam" id="PF14693"/>
    </source>
</evidence>
<dbReference type="EMBL" id="MFID01000009">
    <property type="protein sequence ID" value="OGF81527.1"/>
    <property type="molecule type" value="Genomic_DNA"/>
</dbReference>
<dbReference type="PANTHER" id="PTHR33284">
    <property type="entry name" value="RIBOSOMAL PROTEIN L25/GLN-TRNA SYNTHETASE, ANTI-CODON-BINDING DOMAIN-CONTAINING PROTEIN"/>
    <property type="match status" value="1"/>
</dbReference>
<proteinExistence type="inferred from homology"/>
<dbReference type="InterPro" id="IPR029751">
    <property type="entry name" value="Ribosomal_L25_dom"/>
</dbReference>
<dbReference type="InterPro" id="IPR001021">
    <property type="entry name" value="Ribosomal_bL25_long"/>
</dbReference>
<dbReference type="GO" id="GO:0003735">
    <property type="term" value="F:structural constituent of ribosome"/>
    <property type="evidence" value="ECO:0007669"/>
    <property type="project" value="InterPro"/>
</dbReference>
<feature type="domain" description="Large ribosomal subunit protein bL25 beta" evidence="7">
    <location>
        <begin position="98"/>
        <end position="181"/>
    </location>
</feature>
<protein>
    <recommendedName>
        <fullName evidence="5">Large ribosomal subunit protein bL25</fullName>
    </recommendedName>
    <alternativeName>
        <fullName evidence="5">General stress protein CTC</fullName>
    </alternativeName>
</protein>
<evidence type="ECO:0000256" key="5">
    <source>
        <dbReference type="HAMAP-Rule" id="MF_01334"/>
    </source>
</evidence>
<comment type="subunit">
    <text evidence="5">Part of the 50S ribosomal subunit; part of the 5S rRNA/L5/L18/L25 subcomplex. Contacts the 5S rRNA. Binds to the 5S rRNA independently of L5 and L18.</text>
</comment>
<organism evidence="8 9">
    <name type="scientific">Candidatus Giovannonibacteria bacterium RIFCSPLOWO2_01_FULL_45_34</name>
    <dbReference type="NCBI Taxonomy" id="1798351"/>
    <lineage>
        <taxon>Bacteria</taxon>
        <taxon>Candidatus Giovannoniibacteriota</taxon>
    </lineage>
</organism>
<dbReference type="Gene3D" id="2.170.120.20">
    <property type="entry name" value="Ribosomal protein L25, beta domain"/>
    <property type="match status" value="1"/>
</dbReference>
<dbReference type="STRING" id="1798351.A2930_03840"/>
<dbReference type="Gene3D" id="2.40.240.10">
    <property type="entry name" value="Ribosomal Protein L25, Chain P"/>
    <property type="match status" value="1"/>
</dbReference>
<evidence type="ECO:0000313" key="9">
    <source>
        <dbReference type="Proteomes" id="UP000178114"/>
    </source>
</evidence>
<evidence type="ECO:0000313" key="8">
    <source>
        <dbReference type="EMBL" id="OGF81527.1"/>
    </source>
</evidence>
<dbReference type="InterPro" id="IPR020930">
    <property type="entry name" value="Ribosomal_uL5_bac-type"/>
</dbReference>
<sequence>MQSIVAEKRDILGKKTANLRKKGLLPAVVYGKGSASENISVKEGEFMKLWRSAGEATIVSLEVGKEKKNVLIHDVAVDPLKDKPTHVDFYIVDMSKTLKVDVQLEFVGESEAVKNGGILVKVHHELEIEALPKDLPHSIIVDISSLKVFEDKITVGNLKIPHGVKVIKSPEETVVLVEPPRAEEAVATVETAPDLANIERVEKKAKEEGEEAEEETEKK</sequence>
<dbReference type="InterPro" id="IPR037121">
    <property type="entry name" value="Ribosomal_bL25_C"/>
</dbReference>
<keyword evidence="4 5" id="KW-0687">Ribonucleoprotein</keyword>
<evidence type="ECO:0000256" key="1">
    <source>
        <dbReference type="ARBA" id="ARBA00022730"/>
    </source>
</evidence>
<name>A0A1F5X0V5_9BACT</name>
<dbReference type="SUPFAM" id="SSF50715">
    <property type="entry name" value="Ribosomal protein L25-like"/>
    <property type="match status" value="1"/>
</dbReference>
<dbReference type="AlphaFoldDB" id="A0A1F5X0V5"/>
<accession>A0A1F5X0V5</accession>
<dbReference type="Pfam" id="PF01386">
    <property type="entry name" value="Ribosomal_L25p"/>
    <property type="match status" value="1"/>
</dbReference>
<dbReference type="NCBIfam" id="TIGR00731">
    <property type="entry name" value="bL25_bact_ctc"/>
    <property type="match status" value="1"/>
</dbReference>
<dbReference type="PANTHER" id="PTHR33284:SF1">
    <property type="entry name" value="RIBOSOMAL PROTEIN L25_GLN-TRNA SYNTHETASE, ANTI-CODON-BINDING DOMAIN-CONTAINING PROTEIN"/>
    <property type="match status" value="1"/>
</dbReference>
<dbReference type="GO" id="GO:0022625">
    <property type="term" value="C:cytosolic large ribosomal subunit"/>
    <property type="evidence" value="ECO:0007669"/>
    <property type="project" value="TreeGrafter"/>
</dbReference>
<dbReference type="InterPro" id="IPR011035">
    <property type="entry name" value="Ribosomal_bL25/Gln-tRNA_synth"/>
</dbReference>
<gene>
    <name evidence="5" type="primary">rplY</name>
    <name evidence="5" type="synonym">ctc</name>
    <name evidence="8" type="ORF">A2930_03840</name>
</gene>
<comment type="similarity">
    <text evidence="5">Belongs to the bacterial ribosomal protein bL25 family. CTC subfamily.</text>
</comment>